<sequence length="135" mass="15155">MFRLFALLGILIAGVAHAEFDGEQIPHYRVNNGTPMKRCTVEAFKDGRCFEVAEQGNLVILAFELGPCKLKRPEDYGYVLLNTRSKLVTPLNITGEHCGEMPVPRFSVSTDNEGETQPVISFFANNQQIQTFYLN</sequence>
<accession>A0A1B2IEB7</accession>
<proteinExistence type="predicted"/>
<evidence type="ECO:0000313" key="1">
    <source>
        <dbReference type="EMBL" id="ANZ49555.1"/>
    </source>
</evidence>
<evidence type="ECO:0000313" key="2">
    <source>
        <dbReference type="Proteomes" id="UP000202923"/>
    </source>
</evidence>
<name>A0A1B2IEB7_9CAUD</name>
<dbReference type="KEGG" id="vg:29062047"/>
<organism evidence="1 2">
    <name type="scientific">Erwinia phage vB_EamM_Kwan</name>
    <dbReference type="NCBI Taxonomy" id="1883374"/>
    <lineage>
        <taxon>Viruses</taxon>
        <taxon>Duplodnaviria</taxon>
        <taxon>Heunggongvirae</taxon>
        <taxon>Uroviricota</taxon>
        <taxon>Caudoviricetes</taxon>
        <taxon>Chimalliviridae</taxon>
        <taxon>Wellingtonvirus</taxon>
        <taxon>Wellingtonvirus wellington</taxon>
    </lineage>
</organism>
<dbReference type="RefSeq" id="YP_009278808.1">
    <property type="nucleotide sequence ID" value="NC_031010.1"/>
</dbReference>
<dbReference type="EMBL" id="KX397369">
    <property type="protein sequence ID" value="ANZ49555.1"/>
    <property type="molecule type" value="Genomic_DNA"/>
</dbReference>
<gene>
    <name evidence="1" type="ORF">KWAN_203</name>
</gene>
<dbReference type="GeneID" id="29062047"/>
<protein>
    <submittedName>
        <fullName evidence="1">Uncharacterized protein</fullName>
    </submittedName>
</protein>
<reference evidence="1 2" key="1">
    <citation type="submission" date="2016-06" db="EMBL/GenBank/DDBJ databases">
        <authorList>
            <person name="Kjaerup R.B."/>
            <person name="Dalgaard T.S."/>
            <person name="Juul-Madsen H.R."/>
        </authorList>
    </citation>
    <scope>NUCLEOTIDE SEQUENCE [LARGE SCALE GENOMIC DNA]</scope>
</reference>
<dbReference type="Proteomes" id="UP000202923">
    <property type="component" value="Genome"/>
</dbReference>